<feature type="domain" description="Protein kinase" evidence="17">
    <location>
        <begin position="2801"/>
        <end position="3183"/>
    </location>
</feature>
<feature type="domain" description="Gnk2-homologous" evidence="18">
    <location>
        <begin position="2591"/>
        <end position="2688"/>
    </location>
</feature>
<feature type="region of interest" description="Disordered" evidence="15">
    <location>
        <begin position="3804"/>
        <end position="3834"/>
    </location>
</feature>
<organism evidence="19 20">
    <name type="scientific">Brassica napus</name>
    <name type="common">Rape</name>
    <dbReference type="NCBI Taxonomy" id="3708"/>
    <lineage>
        <taxon>Eukaryota</taxon>
        <taxon>Viridiplantae</taxon>
        <taxon>Streptophyta</taxon>
        <taxon>Embryophyta</taxon>
        <taxon>Tracheophyta</taxon>
        <taxon>Spermatophyta</taxon>
        <taxon>Magnoliopsida</taxon>
        <taxon>eudicotyledons</taxon>
        <taxon>Gunneridae</taxon>
        <taxon>Pentapetalae</taxon>
        <taxon>rosids</taxon>
        <taxon>malvids</taxon>
        <taxon>Brassicales</taxon>
        <taxon>Brassicaceae</taxon>
        <taxon>Brassiceae</taxon>
        <taxon>Brassica</taxon>
    </lineage>
</organism>
<proteinExistence type="predicted"/>
<evidence type="ECO:0000256" key="12">
    <source>
        <dbReference type="ARBA" id="ARBA00023170"/>
    </source>
</evidence>
<evidence type="ECO:0000256" key="14">
    <source>
        <dbReference type="PROSITE-ProRule" id="PRU10141"/>
    </source>
</evidence>
<feature type="region of interest" description="Disordered" evidence="15">
    <location>
        <begin position="2703"/>
        <end position="2728"/>
    </location>
</feature>
<dbReference type="PROSITE" id="PS51473">
    <property type="entry name" value="GNK2"/>
    <property type="match status" value="15"/>
</dbReference>
<keyword evidence="10 16" id="KW-1133">Transmembrane helix</keyword>
<keyword evidence="11 16" id="KW-0472">Membrane</keyword>
<feature type="binding site" evidence="14">
    <location>
        <position position="1576"/>
    </location>
    <ligand>
        <name>ATP</name>
        <dbReference type="ChEBI" id="CHEBI:30616"/>
    </ligand>
</feature>
<evidence type="ECO:0000256" key="6">
    <source>
        <dbReference type="ARBA" id="ARBA00022737"/>
    </source>
</evidence>
<dbReference type="InterPro" id="IPR054603">
    <property type="entry name" value="CR_prot_dom_plant"/>
</dbReference>
<dbReference type="CDD" id="cd23509">
    <property type="entry name" value="Gnk2-like"/>
    <property type="match status" value="16"/>
</dbReference>
<evidence type="ECO:0000256" key="11">
    <source>
        <dbReference type="ARBA" id="ARBA00023136"/>
    </source>
</evidence>
<dbReference type="EMBL" id="JAGKQM010000017">
    <property type="protein sequence ID" value="KAH0871024.1"/>
    <property type="molecule type" value="Genomic_DNA"/>
</dbReference>
<keyword evidence="7 14" id="KW-0547">Nucleotide-binding</keyword>
<feature type="transmembrane region" description="Helical" evidence="16">
    <location>
        <begin position="684"/>
        <end position="701"/>
    </location>
</feature>
<dbReference type="InterPro" id="IPR001245">
    <property type="entry name" value="Ser-Thr/Tyr_kinase_cat_dom"/>
</dbReference>
<feature type="transmembrane region" description="Helical" evidence="16">
    <location>
        <begin position="4392"/>
        <end position="4415"/>
    </location>
</feature>
<dbReference type="Pfam" id="PF07714">
    <property type="entry name" value="PK_Tyr_Ser-Thr"/>
    <property type="match status" value="13"/>
</dbReference>
<feature type="non-terminal residue" evidence="19">
    <location>
        <position position="1"/>
    </location>
</feature>
<evidence type="ECO:0000256" key="10">
    <source>
        <dbReference type="ARBA" id="ARBA00022989"/>
    </source>
</evidence>
<feature type="transmembrane region" description="Helical" evidence="16">
    <location>
        <begin position="3316"/>
        <end position="3340"/>
    </location>
</feature>
<evidence type="ECO:0000313" key="20">
    <source>
        <dbReference type="Proteomes" id="UP000824890"/>
    </source>
</evidence>
<dbReference type="Gene3D" id="1.10.510.10">
    <property type="entry name" value="Transferase(Phosphotransferase) domain 1"/>
    <property type="match status" value="9"/>
</dbReference>
<feature type="compositionally biased region" description="Pro residues" evidence="15">
    <location>
        <begin position="4356"/>
        <end position="4373"/>
    </location>
</feature>
<feature type="transmembrane region" description="Helical" evidence="16">
    <location>
        <begin position="2471"/>
        <end position="2494"/>
    </location>
</feature>
<evidence type="ECO:0000256" key="1">
    <source>
        <dbReference type="ARBA" id="ARBA00004167"/>
    </source>
</evidence>
<name>A0ABQ7YS28_BRANA</name>
<feature type="compositionally biased region" description="Polar residues" evidence="15">
    <location>
        <begin position="4079"/>
        <end position="4090"/>
    </location>
</feature>
<keyword evidence="6" id="KW-0677">Repeat</keyword>
<dbReference type="Proteomes" id="UP000824890">
    <property type="component" value="Unassembled WGS sequence"/>
</dbReference>
<dbReference type="SMART" id="SM00220">
    <property type="entry name" value="S_TKc"/>
    <property type="match status" value="1"/>
</dbReference>
<feature type="transmembrane region" description="Helical" evidence="16">
    <location>
        <begin position="2162"/>
        <end position="2188"/>
    </location>
</feature>
<feature type="domain" description="Protein kinase" evidence="17">
    <location>
        <begin position="1548"/>
        <end position="1820"/>
    </location>
</feature>
<dbReference type="Gene3D" id="3.30.430.20">
    <property type="entry name" value="Gnk2 domain, C-X8-C-X2-C motif"/>
    <property type="match status" value="16"/>
</dbReference>
<dbReference type="CDD" id="cd14066">
    <property type="entry name" value="STKc_IRAK"/>
    <property type="match status" value="1"/>
</dbReference>
<feature type="compositionally biased region" description="Low complexity" evidence="15">
    <location>
        <begin position="3825"/>
        <end position="3834"/>
    </location>
</feature>
<feature type="binding site" evidence="14">
    <location>
        <position position="3934"/>
    </location>
    <ligand>
        <name>ATP</name>
        <dbReference type="ChEBI" id="CHEBI:30616"/>
    </ligand>
</feature>
<keyword evidence="3" id="KW-0808">Transferase</keyword>
<keyword evidence="9 14" id="KW-0067">ATP-binding</keyword>
<dbReference type="InterPro" id="IPR000719">
    <property type="entry name" value="Prot_kinase_dom"/>
</dbReference>
<feature type="domain" description="Protein kinase" evidence="17">
    <location>
        <begin position="1017"/>
        <end position="1384"/>
    </location>
</feature>
<keyword evidence="4 16" id="KW-0812">Transmembrane</keyword>
<feature type="domain" description="Gnk2-homologous" evidence="18">
    <location>
        <begin position="4241"/>
        <end position="4344"/>
    </location>
</feature>
<feature type="domain" description="Gnk2-homologous" evidence="18">
    <location>
        <begin position="3584"/>
        <end position="3689"/>
    </location>
</feature>
<evidence type="ECO:0000256" key="13">
    <source>
        <dbReference type="ARBA" id="ARBA00023180"/>
    </source>
</evidence>
<feature type="domain" description="Gnk2-homologous" evidence="18">
    <location>
        <begin position="1278"/>
        <end position="1384"/>
    </location>
</feature>
<evidence type="ECO:0000256" key="5">
    <source>
        <dbReference type="ARBA" id="ARBA00022729"/>
    </source>
</evidence>
<evidence type="ECO:0000256" key="7">
    <source>
        <dbReference type="ARBA" id="ARBA00022741"/>
    </source>
</evidence>
<feature type="domain" description="Gnk2-homologous" evidence="18">
    <location>
        <begin position="818"/>
        <end position="938"/>
    </location>
</feature>
<feature type="domain" description="Gnk2-homologous" evidence="18">
    <location>
        <begin position="3066"/>
        <end position="3173"/>
    </location>
</feature>
<dbReference type="PROSITE" id="PS00108">
    <property type="entry name" value="PROTEIN_KINASE_ST"/>
    <property type="match status" value="1"/>
</dbReference>
<dbReference type="PANTHER" id="PTHR27002:SF1041">
    <property type="entry name" value="CYSTEINE-RICH RECEPTOR-LIKE PROTEIN KINASE 17"/>
    <property type="match status" value="1"/>
</dbReference>
<keyword evidence="8" id="KW-0418">Kinase</keyword>
<feature type="transmembrane region" description="Helical" evidence="16">
    <location>
        <begin position="1884"/>
        <end position="1905"/>
    </location>
</feature>
<feature type="transmembrane region" description="Helical" evidence="16">
    <location>
        <begin position="1499"/>
        <end position="1521"/>
    </location>
</feature>
<feature type="binding site" evidence="14">
    <location>
        <position position="4482"/>
    </location>
    <ligand>
        <name>ATP</name>
        <dbReference type="ChEBI" id="CHEBI:30616"/>
    </ligand>
</feature>
<feature type="transmembrane region" description="Helical" evidence="16">
    <location>
        <begin position="368"/>
        <end position="389"/>
    </location>
</feature>
<feature type="region of interest" description="Disordered" evidence="15">
    <location>
        <begin position="4649"/>
        <end position="4685"/>
    </location>
</feature>
<evidence type="ECO:0000313" key="19">
    <source>
        <dbReference type="EMBL" id="KAH0871024.1"/>
    </source>
</evidence>
<dbReference type="InterPro" id="IPR011009">
    <property type="entry name" value="Kinase-like_dom_sf"/>
</dbReference>
<dbReference type="InterPro" id="IPR008271">
    <property type="entry name" value="Ser/Thr_kinase_AS"/>
</dbReference>
<keyword evidence="20" id="KW-1185">Reference proteome</keyword>
<evidence type="ECO:0000256" key="16">
    <source>
        <dbReference type="SAM" id="Phobius"/>
    </source>
</evidence>
<feature type="transmembrane region" description="Helical" evidence="16">
    <location>
        <begin position="961"/>
        <end position="987"/>
    </location>
</feature>
<feature type="transmembrane region" description="Helical" evidence="16">
    <location>
        <begin position="3844"/>
        <end position="3867"/>
    </location>
</feature>
<gene>
    <name evidence="19" type="ORF">HID58_078046</name>
</gene>
<dbReference type="PROSITE" id="PS50011">
    <property type="entry name" value="PROTEIN_KINASE_DOM"/>
    <property type="match status" value="4"/>
</dbReference>
<feature type="domain" description="Gnk2-homologous" evidence="18">
    <location>
        <begin position="232"/>
        <end position="339"/>
    </location>
</feature>
<keyword evidence="5" id="KW-0732">Signal</keyword>
<dbReference type="Gene3D" id="3.30.200.20">
    <property type="entry name" value="Phosphorylase Kinase, domain 1"/>
    <property type="match status" value="7"/>
</dbReference>
<feature type="region of interest" description="Disordered" evidence="15">
    <location>
        <begin position="4066"/>
        <end position="4093"/>
    </location>
</feature>
<feature type="domain" description="Gnk2-homologous" evidence="18">
    <location>
        <begin position="3180"/>
        <end position="3291"/>
    </location>
</feature>
<dbReference type="InterPro" id="IPR002902">
    <property type="entry name" value="GNK2"/>
</dbReference>
<feature type="binding site" evidence="14">
    <location>
        <position position="2829"/>
    </location>
    <ligand>
        <name>ATP</name>
        <dbReference type="ChEBI" id="CHEBI:30616"/>
    </ligand>
</feature>
<evidence type="ECO:0000256" key="15">
    <source>
        <dbReference type="SAM" id="MobiDB-lite"/>
    </source>
</evidence>
<dbReference type="SUPFAM" id="SSF56112">
    <property type="entry name" value="Protein kinase-like (PK-like)"/>
    <property type="match status" value="8"/>
</dbReference>
<feature type="domain" description="Gnk2-homologous" evidence="18">
    <location>
        <begin position="2013"/>
        <end position="2128"/>
    </location>
</feature>
<comment type="subcellular location">
    <subcellularLocation>
        <location evidence="1">Membrane</location>
        <topology evidence="1">Single-pass membrane protein</topology>
    </subcellularLocation>
</comment>
<evidence type="ECO:0000256" key="2">
    <source>
        <dbReference type="ARBA" id="ARBA00022527"/>
    </source>
</evidence>
<feature type="domain" description="Protein kinase" evidence="17">
    <location>
        <begin position="4454"/>
        <end position="4685"/>
    </location>
</feature>
<dbReference type="PANTHER" id="PTHR27002">
    <property type="entry name" value="RECEPTOR-LIKE SERINE/THREONINE-PROTEIN KINASE SD1-8"/>
    <property type="match status" value="1"/>
</dbReference>
<feature type="region of interest" description="Disordered" evidence="15">
    <location>
        <begin position="4350"/>
        <end position="4384"/>
    </location>
</feature>
<evidence type="ECO:0000259" key="17">
    <source>
        <dbReference type="PROSITE" id="PS50011"/>
    </source>
</evidence>
<dbReference type="InterPro" id="IPR038408">
    <property type="entry name" value="GNK2_sf"/>
</dbReference>
<feature type="domain" description="Gnk2-homologous" evidence="18">
    <location>
        <begin position="121"/>
        <end position="227"/>
    </location>
</feature>
<evidence type="ECO:0000256" key="8">
    <source>
        <dbReference type="ARBA" id="ARBA00022777"/>
    </source>
</evidence>
<evidence type="ECO:0000256" key="3">
    <source>
        <dbReference type="ARBA" id="ARBA00022679"/>
    </source>
</evidence>
<accession>A0ABQ7YS28</accession>
<dbReference type="PROSITE" id="PS00107">
    <property type="entry name" value="PROTEIN_KINASE_ATP"/>
    <property type="match status" value="6"/>
</dbReference>
<feature type="domain" description="Gnk2-homologous" evidence="18">
    <location>
        <begin position="699"/>
        <end position="812"/>
    </location>
</feature>
<keyword evidence="12" id="KW-0675">Receptor</keyword>
<keyword evidence="2" id="KW-0723">Serine/threonine-protein kinase</keyword>
<feature type="transmembrane region" description="Helical" evidence="16">
    <location>
        <begin position="2736"/>
        <end position="2759"/>
    </location>
</feature>
<feature type="domain" description="Gnk2-homologous" evidence="18">
    <location>
        <begin position="1900"/>
        <end position="2007"/>
    </location>
</feature>
<feature type="binding site" evidence="14">
    <location>
        <position position="1045"/>
    </location>
    <ligand>
        <name>ATP</name>
        <dbReference type="ChEBI" id="CHEBI:30616"/>
    </ligand>
</feature>
<sequence length="4685" mass="519313">DTHPSCVDPVRSFSNGTVVIEAVLSRDIGRKKRENDTTICVKGTVGAEVPIKIEISNVEFVKLIPGIPKPANTLNVECQIWTKKRQMEKLKSFTGAFRHSNKKMIDLSMVFWFVLIGSSAVSAQTCKKRSGVFTPNDTYDLNRKTMLSILPSIVSANDGFNKTSIGQEPNKTYGLGMCIPGTEPRTCSDCIMASAGMLLRYCPEETEATDWRYSGSLCLVRYSNRSFNGYLDEETMWKQSSNTIINSTEFVNTWDDLIGNLIDTASSKSNPKYYAAHTKQLNVSTYIYGFMQCTKYLTSWDCTGCLRQSVDEYRSCCRGSQGGSIARPSCFMRWELYPFLGLFDSPASPEDQANTTTKDGINISAGEIVTIVVVPIVVVTGLLALGFVCSRRRRGYQAFTCERGYFSAAKKRNNSDSAPQDDDGDITTSGSHQFNFRAIKAATNNFQKSNKLGHGGFGAGMFQNGTEVAAKRLSKTSGQGEQEFKNEVLLVAKLQHRNLVRLLGFSVERDERILVYDGYMPPEYVANGHFSTKSDVYSFGVLLLEIIGGKKNSSFHRIDGSASNLVTYVWRLWSNESLLELVDPAIGENYDKDAVIRCIHIGLLCVQESPADRPSMPTIFQMLTNTSITLPVPQQPGFFFRERSASDPLAERLLPGPSPIVSFACSIDDASIASKEKMGKKSSVSILCFILISFSPIFVSAQTCNKAAATFKPNSPYDKNRRLINSTLASNVTAHAGYFNGSIGLGPDIVYALGMCAPGAEPQACSYCIQDASDSILNASDSILNTCLNQTDAFMWSGEEIICLVRYSSKSFSGVLALEPITPFHNEIDIREENQKEFDSVWDGLVLPMITRVSSSVRNNSSTSSLSLSGKYYAKDVAPVPVYGNILVLMLCTPDISSKDCSLCLETSVDYYKKWFHTKRGTILLRPSCFFRWELYNFSGAFDNINGQHPPSLPPPKNKKVSVGIILAIVVGIVVTIVLISLGLVMFKRKKKNQDMQLPTESVQFDFKTIEAATSNFSEANKLGAGGFGEVYKGILMNGTEVAVKRLSKTSGQGEGEFKNEVVVVAKLQHRNLVRLLGFSLQGEEKLLVYEFVPNKSLDYFLVDASKRILGYMPPEYVTHGQFSMKSDVYSFGVLILEIISGKKNSSFYQIDGLVNNLVTYVWRLWENKSLPDLIDLGIKEDCNIDEVVRYIHIGLLCVQENPADRPTMSTIHQMLTTSSITLPVPLPPGFFFGNRSGTTSSSQGLEPNQSSSKSFTCSVDEATITEYSALSVSPIFVSAQTCDEAAGTFKPNSPYEKNRRLLNSTVASNVTAYAGYFNGSIGLGPDRVYALGMCAPGAEPQACSDCIQDASDSLLSTCLNQTDGFVWSGDEFLCLVRYSSKSLYGVLALEPITPFHNVMDIRKENQEEFDSVWDGLKLRMITRVSSSVRNNSSTSLSLSGKYYAKDVAPVPVYGNILMLMQCTPDISSNDCSLCLKSSVDYYKKLYHGKKDKNVSRGVIAAIVVVIVVIIVLIYVGMFMFKRRKKKQDIQLSSELLQLTIEAATSNFSELNKLGAGGFGEVYKGILMNGTEVAVKRLSKTAGQGEREFKNEVVVVAKLQHRNLVRLLGFSLQGEEKLLVYEFVPNKSLDYFLFDASKRVQLDWTMRHNIIGGISRGILYLHQDSRLKIIHRDLKASNILLDADMNPKIADFGTARIFGMNQTVDNTSRVVGTFGYMPPEYVIHGQFSMKSDVYSFGVMILEIISGKKNSSFRQTDGLVNNLVTYVWRLWENKSLPDLIDPGIKEDCKIDEVVRYIHIGLLCVQENPADRPTMSTIHQMLTTSSITLPVPLPPGFFFGNRPGMTTLSQGLNPSQSSSKSYTCSVDEATITDSKHRLEKMCRTSLFPILLSVLVALCFISVSGQICRNTGGTFRPNTTYDSNRRLILSSLASNVTARGGFFYNSSFGQDPDRVYAMASCIPGAESKECSDCITEAVTKMIQNCPNQTEAFSWPGTKTLCMVRYANSSFYGSMDLEPNSLRYNTGNITINMSEFERIWDAFMIRMIDSASSGRSGASSSSSGKYYAADITSLTTFQRVYALMECTPDLSPGNCEACLRANVRRYQDCCRGNQGGVARRPSCFFRWDLYPFLGAFDNIISGAPPLQPLTGDGDGAAKKDGDSLSVGAIVGIVVASVIAIVLVLLALAFAFYRRRKSSREVDFQTGYDISNTDSLQFDFKTIEAATDKFSRSNMLGQGGFGEVFKGILPNGTEVAVKRLSKTSGQCALLEFKNEVLVVAKLQHRNLVRLLGFCLESEEKILVYDGYMSPEYAMHGQFSTKSDVYSFGVLVLEIINGKRNSSFLETESNSSNLVTYAWRLWRNGSPLELVDPTVRKSCDSSEVTRCIHIALLCVQENPIDRPTLSTIILMLTSNTVTLPVPHQPGFFFKSTRDQDLSAEDLESGQSTGKFVPLSINDETITLCYTKTRITMNMPLLFFWSVLTCTGLVSALPCMNTSFFTPFSTYDTNCCLVLTSLASNVPANRGFYNASIGQSPNKVYATGMCIPGTEPEVCSACIMSGSYALVENCLIQKEASFWQSNRTLCMIRYSHTSFIGSLKLEPSIDVSNPMDLRMNATNFSRAWKGLTLRMGQAISSNKDTTWSGLMQCTPDLSKADCNLCLQESVNFYQQFFLGQEGGIIMRLSCFLRTELYPFFGAFQDIVARSPLSQPVSKPPTPPTPPLANRSNVTKSSSGKMSTRKTVALFVPIVVVIIIIIIIILGLIAGRFSVLCWRKKSTQEIDFDQSGITSVHSLQFDFKTIEAATDKFAMSNKVGQGGFGQVYKGMLPNGTEIAVKRLSKTSSQGAQEFKNEVVVVAKLQHRNLVRLLGYCLEGEEKILVYEFVANKSLDYFLFEKRHGYMPPEYLIHGQFSMKSDVYSFGVLVEIISGRKNSSFHQTSDATAENFVTQAWKLWKNGSPLELVDPNIVENYQIEEVTRCIHIALLCVQEDPTDRPNLSTITLMLTSNTLILPVPQPPGFFLQNRRNQKQGLEELESSQSTIRSYSQSINDITITDLDPLVFWFVLISSCAVSVSALQCFNFSDSFTPNHAYDVNRRALLSSLSSNVPANNDLYTTDQMGQDQNRAYGLGMCIPGSDRQNCSNCIYFASVGLIDRCSNQTEGVAWAEFDTFCMVRYSNRSFFGSLDVVPVIQSLEAEPVIQVTLTDFDNAWEALMRRVIAEATSSSSGSNTMYYGADRQQLGTSRSIYGFVQCSKDISPSNCEQCLRKNLDDYRSCCSGRQRGITERPSCFMRWDLDPFFGLFEDNAAPDPTPPPEKGDRKIPIGVVVGITGVLTFVISMLLSLGVALCIRRKTQTERRSRTTYGTAPPDIDDITTSGSYQFYFREIEAATCNFQKSNKLGHGQTNSQGTFQNGTEVAVKRLSTNSGQGEQEFKNEVLLVAKLQHRNLVRLLGFSVEEAERILVYDGYMPPEYVANGQFSMKSDVYSFGVLILEIIGGKKNSSFHQIDGSLRNLVTYVWRLWNNESLLELLDPAVGENYDKNEVTRCIHIGLLCVQENPADRPTMSTIFQMLTNTSITLHVPQPPGFFFRDGANPLAEGLTIGQSSIITYFTNLKTLLSSISSPDASYSTGFQNSTVGRDPDRVTGLFLCRGDLSPEVCRRCVAFSVNETLTRWCPNESEVVLYYGECMLRYSNRNIISTVIYDGGYIRLNGNVSSNQEDRFEDLVSTTMNQAADKAANSSRKFYTIKANWTALESLYGLVQCTPDLSRYDCLRCLHQSIDGMPLNKIGGTLIWPSCNARYELYLFFNETGTGKPPEQQAPPPPQRLLPPPSASTSPVSSLPRPGKHWNFKMVIVAIVVAIVVAVLLSVAGYCFLAKRTKKTSDNAPAFYGDDITTIESLQLDYRIIQAATNNYSENNKIGQGGFGEVYKGTFPNGVEVAVKRLSKLSKQGDTDGYMAPEYAIHGQFSMKSDVYSFGVLVLEIISGMKNNSFNEIDGAHDLVTYAWRLWSNGRALHLADPIIIDNCPNSEVVRCIHIGLLCVQEDPVERPTFSTIFVMLTSQTVTLPVPRQPGFFVQSRPGRDPLDSDQSTTTKSDPTSVDDASITDIYSRTMSSCTSFIFLVLFSLLASCRTYAQNPHYTFHSCPNTTSYTRNSTYFTNLETLLSSLSSPDASYSTGFQNATVGRDPDRVTGLFLCRGDVSPEVCRSCVAFSVNETLARCPNEKEVVLYYDECMLRYSHKNILSTLVYEGGFFMFNGNISSNQEDRFEDLVSTTMNQAADKAANSSRKFYTIKANWTALQSLYGLVQCTPDLTRYDCLRCLHQSIDGIPLNKIGGRLFWPSCNARYELYLFFNENDTRTPPEQQAPPPPPPSLLPPPPASTSPVSSLTRTGKHHENSKVLIVAIVVGIVVAVLIFIAGYCFLAKRRRNTSDNAPAFYGDDITTIESLQLDYGIIQAATNNYSENNKIGEGGFGEVYKGTFANGVEVAVKRLSKSSRQGDTEFKNEVAVVAKLQHRNLVRLLGFSLEQKERILVYDGYMAPEYAIHGQFSMKSDVYSFGVLVLEIISGMKNNSFNEIDGAHDLVTYAWRLWSNGRALHLADPIIIDNCPNSEVVRCIHIGLLCVQEDPVERPTFSTIFVMLTSQTVTLPVPRQPGFFVQSRPGRDPLDPEQSTTTKSDPTSVDDASLTDIYSR</sequence>
<comment type="caution">
    <text evidence="19">The sequence shown here is derived from an EMBL/GenBank/DDBJ whole genome shotgun (WGS) entry which is preliminary data.</text>
</comment>
<dbReference type="Pfam" id="PF22812">
    <property type="entry name" value="CR_prot_dom_plant"/>
    <property type="match status" value="1"/>
</dbReference>
<dbReference type="InterPro" id="IPR017441">
    <property type="entry name" value="Protein_kinase_ATP_BS"/>
</dbReference>
<feature type="compositionally biased region" description="Polar residues" evidence="15">
    <location>
        <begin position="2718"/>
        <end position="2728"/>
    </location>
</feature>
<evidence type="ECO:0000256" key="9">
    <source>
        <dbReference type="ARBA" id="ARBA00022840"/>
    </source>
</evidence>
<feature type="binding site" evidence="14">
    <location>
        <position position="2253"/>
    </location>
    <ligand>
        <name>ATP</name>
        <dbReference type="ChEBI" id="CHEBI:30616"/>
    </ligand>
</feature>
<feature type="domain" description="Gnk2-homologous" evidence="18">
    <location>
        <begin position="4131"/>
        <end position="4235"/>
    </location>
</feature>
<keyword evidence="13" id="KW-0325">Glycoprotein</keyword>
<feature type="domain" description="Gnk2-homologous" evidence="18">
    <location>
        <begin position="3695"/>
        <end position="3798"/>
    </location>
</feature>
<reference evidence="19 20" key="1">
    <citation type="submission" date="2021-05" db="EMBL/GenBank/DDBJ databases">
        <title>Genome Assembly of Synthetic Allotetraploid Brassica napus Reveals Homoeologous Exchanges between Subgenomes.</title>
        <authorList>
            <person name="Davis J.T."/>
        </authorList>
    </citation>
    <scope>NUCLEOTIDE SEQUENCE [LARGE SCALE GENOMIC DNA]</scope>
    <source>
        <strain evidence="20">cv. Da-Ae</strain>
        <tissue evidence="19">Seedling</tissue>
    </source>
</reference>
<evidence type="ECO:0000259" key="18">
    <source>
        <dbReference type="PROSITE" id="PS51473"/>
    </source>
</evidence>
<dbReference type="Pfam" id="PF01657">
    <property type="entry name" value="Stress-antifung"/>
    <property type="match status" value="15"/>
</dbReference>
<feature type="compositionally biased region" description="Pro residues" evidence="15">
    <location>
        <begin position="2706"/>
        <end position="2715"/>
    </location>
</feature>
<feature type="compositionally biased region" description="Pro residues" evidence="15">
    <location>
        <begin position="3810"/>
        <end position="3824"/>
    </location>
</feature>
<feature type="domain" description="Gnk2-homologous" evidence="18">
    <location>
        <begin position="2482"/>
        <end position="2588"/>
    </location>
</feature>
<protein>
    <submittedName>
        <fullName evidence="19">Uncharacterized protein</fullName>
    </submittedName>
</protein>
<evidence type="ECO:0000256" key="4">
    <source>
        <dbReference type="ARBA" id="ARBA00022692"/>
    </source>
</evidence>
<feature type="compositionally biased region" description="Polar residues" evidence="15">
    <location>
        <begin position="4662"/>
        <end position="4672"/>
    </location>
</feature>